<dbReference type="Proteomes" id="UP000248079">
    <property type="component" value="Unassembled WGS sequence"/>
</dbReference>
<evidence type="ECO:0000313" key="4">
    <source>
        <dbReference type="Proteomes" id="UP000248079"/>
    </source>
</evidence>
<reference evidence="3 4" key="1">
    <citation type="submission" date="2018-05" db="EMBL/GenBank/DDBJ databases">
        <title>Marinifilum breve JC075T sp. nov., a marine bacterium isolated from Yongle Blue Hole in the South China Sea.</title>
        <authorList>
            <person name="Fu T."/>
        </authorList>
    </citation>
    <scope>NUCLEOTIDE SEQUENCE [LARGE SCALE GENOMIC DNA]</scope>
    <source>
        <strain evidence="3 4">JC075</strain>
    </source>
</reference>
<feature type="signal peptide" evidence="2">
    <location>
        <begin position="1"/>
        <end position="19"/>
    </location>
</feature>
<dbReference type="AlphaFoldDB" id="A0A2V3ZQZ6"/>
<gene>
    <name evidence="3" type="ORF">DF185_22840</name>
</gene>
<dbReference type="RefSeq" id="WP_110364060.1">
    <property type="nucleotide sequence ID" value="NZ_QFLI01000024.1"/>
</dbReference>
<keyword evidence="2" id="KW-0732">Signal</keyword>
<proteinExistence type="predicted"/>
<sequence length="323" mass="36581">MKKLLFLFFVVLISSSVIAQTNTFPTSGKVGIGTKNPVYPFELNSDKGGGGMFSLLNTTGTESSISYRISNRNINTGWVVGNYQDDYFFYSYTRGKQTVTFKPNGNIGVGIRMPDSKLTINTEGNTTKGGITLQNGTAQRHFWYLPENTRSDFKIGSIHGEWSWTNSNGEMVRINSSGNVGIGTTSPNHKLDVKGVIRTQELKVDMQGADFVFEEDYQLRSLEEVENFVQENKHLPDIAPAKEMQENGVNQSEMNQKLLQKIEELTLYVIEQNKLNQIQTLELKSLREENSELKVLRKENFKLKEMKKEVDQLKGLIEKLQTK</sequence>
<keyword evidence="4" id="KW-1185">Reference proteome</keyword>
<evidence type="ECO:0008006" key="5">
    <source>
        <dbReference type="Google" id="ProtNLM"/>
    </source>
</evidence>
<dbReference type="OrthoDB" id="769954at2"/>
<evidence type="ECO:0000256" key="1">
    <source>
        <dbReference type="SAM" id="Coils"/>
    </source>
</evidence>
<organism evidence="3 4">
    <name type="scientific">Marinifilum breve</name>
    <dbReference type="NCBI Taxonomy" id="2184082"/>
    <lineage>
        <taxon>Bacteria</taxon>
        <taxon>Pseudomonadati</taxon>
        <taxon>Bacteroidota</taxon>
        <taxon>Bacteroidia</taxon>
        <taxon>Marinilabiliales</taxon>
        <taxon>Marinifilaceae</taxon>
    </lineage>
</organism>
<protein>
    <recommendedName>
        <fullName evidence="5">Peptidase S74 domain-containing protein</fullName>
    </recommendedName>
</protein>
<dbReference type="EMBL" id="QFLI01000024">
    <property type="protein sequence ID" value="PXX94891.1"/>
    <property type="molecule type" value="Genomic_DNA"/>
</dbReference>
<accession>A0A2V3ZQZ6</accession>
<evidence type="ECO:0000313" key="3">
    <source>
        <dbReference type="EMBL" id="PXX94891.1"/>
    </source>
</evidence>
<name>A0A2V3ZQZ6_9BACT</name>
<comment type="caution">
    <text evidence="3">The sequence shown here is derived from an EMBL/GenBank/DDBJ whole genome shotgun (WGS) entry which is preliminary data.</text>
</comment>
<keyword evidence="1" id="KW-0175">Coiled coil</keyword>
<feature type="coiled-coil region" evidence="1">
    <location>
        <begin position="286"/>
        <end position="323"/>
    </location>
</feature>
<evidence type="ECO:0000256" key="2">
    <source>
        <dbReference type="SAM" id="SignalP"/>
    </source>
</evidence>
<feature type="chain" id="PRO_5015974171" description="Peptidase S74 domain-containing protein" evidence="2">
    <location>
        <begin position="20"/>
        <end position="323"/>
    </location>
</feature>